<gene>
    <name evidence="6" type="ORF">GCM10009613_04910</name>
</gene>
<dbReference type="PANTHER" id="PTHR42847">
    <property type="entry name" value="ALKANESULFONATE MONOOXYGENASE"/>
    <property type="match status" value="1"/>
</dbReference>
<dbReference type="RefSeq" id="WP_344017912.1">
    <property type="nucleotide sequence ID" value="NZ_BAAAJK010000001.1"/>
</dbReference>
<evidence type="ECO:0000259" key="5">
    <source>
        <dbReference type="Pfam" id="PF00296"/>
    </source>
</evidence>
<name>A0ABN1XGR5_9PSEU</name>
<evidence type="ECO:0000313" key="6">
    <source>
        <dbReference type="EMBL" id="GAA1380484.1"/>
    </source>
</evidence>
<evidence type="ECO:0000256" key="1">
    <source>
        <dbReference type="ARBA" id="ARBA00022630"/>
    </source>
</evidence>
<keyword evidence="7" id="KW-1185">Reference proteome</keyword>
<protein>
    <submittedName>
        <fullName evidence="6">LLM class flavin-dependent oxidoreductase</fullName>
    </submittedName>
</protein>
<evidence type="ECO:0000256" key="3">
    <source>
        <dbReference type="ARBA" id="ARBA00023002"/>
    </source>
</evidence>
<accession>A0ABN1XGR5</accession>
<organism evidence="6 7">
    <name type="scientific">Pseudonocardia kongjuensis</name>
    <dbReference type="NCBI Taxonomy" id="102227"/>
    <lineage>
        <taxon>Bacteria</taxon>
        <taxon>Bacillati</taxon>
        <taxon>Actinomycetota</taxon>
        <taxon>Actinomycetes</taxon>
        <taxon>Pseudonocardiales</taxon>
        <taxon>Pseudonocardiaceae</taxon>
        <taxon>Pseudonocardia</taxon>
    </lineage>
</organism>
<sequence>MTPAVPRLSVGIMTPPVHVDHADIARVWADADEVPEIGHAWLYDHLMPIGGPPDGPALEGWTLLAALAARTRRLRIGVLVTSNRLRPPAMLAKIATTVDLISGGRLDLGIGAGSRVGHPLARREYDAHGLPFHDAATAVEALDEACTVLRRLWTETEPFDFHGRHVRLTGAFGNPKPVQRPGPPLLIGGSSTATLRVVARHADLWNVPADLDTAVARGRVLDRICAQIGRDPATITRSTMVAIDPGDARRTRDRLARAHDAGFAHLVLGLPTPYPQGIARWIGDEIVAPLRAAGR</sequence>
<dbReference type="SUPFAM" id="SSF51679">
    <property type="entry name" value="Bacterial luciferase-like"/>
    <property type="match status" value="1"/>
</dbReference>
<keyword evidence="3" id="KW-0560">Oxidoreductase</keyword>
<reference evidence="6 7" key="1">
    <citation type="journal article" date="2019" name="Int. J. Syst. Evol. Microbiol.">
        <title>The Global Catalogue of Microorganisms (GCM) 10K type strain sequencing project: providing services to taxonomists for standard genome sequencing and annotation.</title>
        <authorList>
            <consortium name="The Broad Institute Genomics Platform"/>
            <consortium name="The Broad Institute Genome Sequencing Center for Infectious Disease"/>
            <person name="Wu L."/>
            <person name="Ma J."/>
        </authorList>
    </citation>
    <scope>NUCLEOTIDE SEQUENCE [LARGE SCALE GENOMIC DNA]</scope>
    <source>
        <strain evidence="6 7">JCM 11896</strain>
    </source>
</reference>
<evidence type="ECO:0000256" key="4">
    <source>
        <dbReference type="ARBA" id="ARBA00023033"/>
    </source>
</evidence>
<comment type="caution">
    <text evidence="6">The sequence shown here is derived from an EMBL/GenBank/DDBJ whole genome shotgun (WGS) entry which is preliminary data.</text>
</comment>
<dbReference type="Pfam" id="PF00296">
    <property type="entry name" value="Bac_luciferase"/>
    <property type="match status" value="1"/>
</dbReference>
<keyword evidence="4" id="KW-0503">Monooxygenase</keyword>
<proteinExistence type="predicted"/>
<dbReference type="Gene3D" id="3.20.20.30">
    <property type="entry name" value="Luciferase-like domain"/>
    <property type="match status" value="1"/>
</dbReference>
<dbReference type="InterPro" id="IPR011251">
    <property type="entry name" value="Luciferase-like_dom"/>
</dbReference>
<evidence type="ECO:0000313" key="7">
    <source>
        <dbReference type="Proteomes" id="UP001501414"/>
    </source>
</evidence>
<keyword evidence="2" id="KW-0288">FMN</keyword>
<dbReference type="PANTHER" id="PTHR42847:SF4">
    <property type="entry name" value="ALKANESULFONATE MONOOXYGENASE-RELATED"/>
    <property type="match status" value="1"/>
</dbReference>
<dbReference type="InterPro" id="IPR036661">
    <property type="entry name" value="Luciferase-like_sf"/>
</dbReference>
<dbReference type="InterPro" id="IPR050172">
    <property type="entry name" value="SsuD_RutA_monooxygenase"/>
</dbReference>
<feature type="domain" description="Luciferase-like" evidence="5">
    <location>
        <begin position="39"/>
        <end position="254"/>
    </location>
</feature>
<dbReference type="EMBL" id="BAAAJK010000001">
    <property type="protein sequence ID" value="GAA1380484.1"/>
    <property type="molecule type" value="Genomic_DNA"/>
</dbReference>
<keyword evidence="1" id="KW-0285">Flavoprotein</keyword>
<dbReference type="Proteomes" id="UP001501414">
    <property type="component" value="Unassembled WGS sequence"/>
</dbReference>
<evidence type="ECO:0000256" key="2">
    <source>
        <dbReference type="ARBA" id="ARBA00022643"/>
    </source>
</evidence>